<dbReference type="InterPro" id="IPR011256">
    <property type="entry name" value="Reg_factor_effector_dom_sf"/>
</dbReference>
<dbReference type="EMBL" id="MWQO01000028">
    <property type="protein sequence ID" value="THD10422.1"/>
    <property type="molecule type" value="Genomic_DNA"/>
</dbReference>
<name>A0A4S3KNA1_9GAMM</name>
<evidence type="ECO:0008006" key="3">
    <source>
        <dbReference type="Google" id="ProtNLM"/>
    </source>
</evidence>
<dbReference type="OrthoDB" id="5293446at2"/>
<evidence type="ECO:0000313" key="1">
    <source>
        <dbReference type="EMBL" id="THD10422.1"/>
    </source>
</evidence>
<dbReference type="Proteomes" id="UP000307749">
    <property type="component" value="Unassembled WGS sequence"/>
</dbReference>
<organism evidence="1 2">
    <name type="scientific">Metallibacterium scheffleri</name>
    <dbReference type="NCBI Taxonomy" id="993689"/>
    <lineage>
        <taxon>Bacteria</taxon>
        <taxon>Pseudomonadati</taxon>
        <taxon>Pseudomonadota</taxon>
        <taxon>Gammaproteobacteria</taxon>
        <taxon>Lysobacterales</taxon>
        <taxon>Rhodanobacteraceae</taxon>
        <taxon>Metallibacterium</taxon>
    </lineage>
</organism>
<dbReference type="RefSeq" id="WP_081127179.1">
    <property type="nucleotide sequence ID" value="NZ_LDOS01000002.1"/>
</dbReference>
<comment type="caution">
    <text evidence="1">The sequence shown here is derived from an EMBL/GenBank/DDBJ whole genome shotgun (WGS) entry which is preliminary data.</text>
</comment>
<gene>
    <name evidence="1" type="ORF">B1806_08645</name>
</gene>
<accession>A0A4S3KNA1</accession>
<evidence type="ECO:0000313" key="2">
    <source>
        <dbReference type="Proteomes" id="UP000307749"/>
    </source>
</evidence>
<dbReference type="AlphaFoldDB" id="A0A4S3KNA1"/>
<proteinExistence type="predicted"/>
<dbReference type="STRING" id="993689.GCA_002077135_01872"/>
<sequence length="438" mass="46455">MMRALEIIVALLMVAILYLVVGVVMPDHGSTSRSVEVSHDFRQVYDILSNFRRFPDFGVLRAYDPNTRFTFSGPAYGVGAKVSWSSKVSKVGDGTLTITKDQPGASQVSTQGSAEIDWALTNDWDGHNKRIIVELERSGSNDRLVRVTMRYKVDYGWNLIDRYSRLYIHGEPAAFVQYTLGNLQNVLASIPNVSYNDLQPRIVETKPQAVLFVSTRAKRTLEDVSSATQKALTEIDAAMKKLGVTQAGPRITVTTDYGDQNYAFDIAVPISTSTLTVAGQSYDLTQPGTPDAAAAGNTAQPGTWEKNGALVVAGKVSARMAFGGKALEADMQASPASLPLMRLNLEAYAQTHGYAFDPNTHRLYDVVTSEVDPNTGMGGYAVYLPLTWGPDAVPGQSAQPAAAGSAAPAVAASVAAGASAGAPASATSVLPAVAATAG</sequence>
<protein>
    <recommendedName>
        <fullName evidence="3">Polyketide cyclase</fullName>
    </recommendedName>
</protein>
<dbReference type="Gene3D" id="3.20.80.10">
    <property type="entry name" value="Regulatory factor, effector binding domain"/>
    <property type="match status" value="1"/>
</dbReference>
<reference evidence="1 2" key="1">
    <citation type="submission" date="2017-02" db="EMBL/GenBank/DDBJ databases">
        <title>Whole genome sequencing of Metallibacterium scheffleri DSM 24874 (T).</title>
        <authorList>
            <person name="Kumar S."/>
            <person name="Patil P."/>
            <person name="Patil P.B."/>
        </authorList>
    </citation>
    <scope>NUCLEOTIDE SEQUENCE [LARGE SCALE GENOMIC DNA]</scope>
    <source>
        <strain evidence="1 2">DSM 24874</strain>
    </source>
</reference>
<keyword evidence="2" id="KW-1185">Reference proteome</keyword>